<dbReference type="GO" id="GO:0005886">
    <property type="term" value="C:plasma membrane"/>
    <property type="evidence" value="ECO:0007669"/>
    <property type="project" value="UniProtKB-SubCell"/>
</dbReference>
<dbReference type="PIRSF" id="PIRSF004669">
    <property type="entry name" value="FliQ"/>
    <property type="match status" value="1"/>
</dbReference>
<evidence type="ECO:0000313" key="11">
    <source>
        <dbReference type="Proteomes" id="UP000247523"/>
    </source>
</evidence>
<comment type="caution">
    <text evidence="10">The sequence shown here is derived from an EMBL/GenBank/DDBJ whole genome shotgun (WGS) entry which is preliminary data.</text>
</comment>
<feature type="transmembrane region" description="Helical" evidence="9">
    <location>
        <begin position="51"/>
        <end position="71"/>
    </location>
</feature>
<name>A0A318EVF5_9FIRM</name>
<evidence type="ECO:0000256" key="4">
    <source>
        <dbReference type="ARBA" id="ARBA00022475"/>
    </source>
</evidence>
<keyword evidence="6 9" id="KW-1133">Transmembrane helix</keyword>
<evidence type="ECO:0000256" key="3">
    <source>
        <dbReference type="ARBA" id="ARBA00021718"/>
    </source>
</evidence>
<keyword evidence="10" id="KW-0966">Cell projection</keyword>
<dbReference type="GO" id="GO:0044780">
    <property type="term" value="P:bacterial-type flagellum assembly"/>
    <property type="evidence" value="ECO:0007669"/>
    <property type="project" value="InterPro"/>
</dbReference>
<keyword evidence="4 9" id="KW-1003">Cell membrane</keyword>
<organism evidence="10 11">
    <name type="scientific">Lachnotalea glycerini</name>
    <dbReference type="NCBI Taxonomy" id="1763509"/>
    <lineage>
        <taxon>Bacteria</taxon>
        <taxon>Bacillati</taxon>
        <taxon>Bacillota</taxon>
        <taxon>Clostridia</taxon>
        <taxon>Lachnospirales</taxon>
        <taxon>Lachnospiraceae</taxon>
        <taxon>Lachnotalea</taxon>
    </lineage>
</organism>
<comment type="similarity">
    <text evidence="2 9">Belongs to the FliQ/MopD/SpaQ family.</text>
</comment>
<gene>
    <name evidence="9" type="primary">fliQ</name>
    <name evidence="10" type="ORF">C8E03_102288</name>
</gene>
<evidence type="ECO:0000256" key="2">
    <source>
        <dbReference type="ARBA" id="ARBA00006156"/>
    </source>
</evidence>
<feature type="transmembrane region" description="Helical" evidence="9">
    <location>
        <begin position="14"/>
        <end position="39"/>
    </location>
</feature>
<dbReference type="Pfam" id="PF01313">
    <property type="entry name" value="Bac_export_3"/>
    <property type="match status" value="1"/>
</dbReference>
<comment type="function">
    <text evidence="9">Role in flagellar biosynthesis.</text>
</comment>
<keyword evidence="7 9" id="KW-0472">Membrane</keyword>
<evidence type="ECO:0000256" key="1">
    <source>
        <dbReference type="ARBA" id="ARBA00004651"/>
    </source>
</evidence>
<dbReference type="PRINTS" id="PR00952">
    <property type="entry name" value="TYPE3IMQPROT"/>
</dbReference>
<accession>A0A318EVF5</accession>
<comment type="subcellular location">
    <subcellularLocation>
        <location evidence="1 9">Cell membrane</location>
        <topology evidence="1">Multi-pass membrane protein</topology>
    </subcellularLocation>
    <subcellularLocation>
        <location evidence="9">Bacterial flagellum basal body</location>
    </subcellularLocation>
</comment>
<evidence type="ECO:0000256" key="6">
    <source>
        <dbReference type="ARBA" id="ARBA00022989"/>
    </source>
</evidence>
<dbReference type="EMBL" id="QICS01000002">
    <property type="protein sequence ID" value="PXV93520.1"/>
    <property type="molecule type" value="Genomic_DNA"/>
</dbReference>
<keyword evidence="8 9" id="KW-0975">Bacterial flagellum</keyword>
<keyword evidence="10" id="KW-0282">Flagellum</keyword>
<dbReference type="GO" id="GO:0009306">
    <property type="term" value="P:protein secretion"/>
    <property type="evidence" value="ECO:0007669"/>
    <property type="project" value="InterPro"/>
</dbReference>
<evidence type="ECO:0000313" key="10">
    <source>
        <dbReference type="EMBL" id="PXV93520.1"/>
    </source>
</evidence>
<evidence type="ECO:0000256" key="5">
    <source>
        <dbReference type="ARBA" id="ARBA00022692"/>
    </source>
</evidence>
<dbReference type="InterPro" id="IPR006305">
    <property type="entry name" value="FliQ"/>
</dbReference>
<evidence type="ECO:0000256" key="9">
    <source>
        <dbReference type="RuleBase" id="RU364090"/>
    </source>
</evidence>
<reference evidence="10 11" key="1">
    <citation type="submission" date="2018-05" db="EMBL/GenBank/DDBJ databases">
        <title>Genomic Encyclopedia of Type Strains, Phase IV (KMG-IV): sequencing the most valuable type-strain genomes for metagenomic binning, comparative biology and taxonomic classification.</title>
        <authorList>
            <person name="Goeker M."/>
        </authorList>
    </citation>
    <scope>NUCLEOTIDE SEQUENCE [LARGE SCALE GENOMIC DNA]</scope>
    <source>
        <strain evidence="10 11">DSM 28816</strain>
    </source>
</reference>
<dbReference type="NCBIfam" id="TIGR01402">
    <property type="entry name" value="fliQ"/>
    <property type="match status" value="1"/>
</dbReference>
<keyword evidence="5 9" id="KW-0812">Transmembrane</keyword>
<dbReference type="GO" id="GO:0009425">
    <property type="term" value="C:bacterial-type flagellum basal body"/>
    <property type="evidence" value="ECO:0007669"/>
    <property type="project" value="UniProtKB-SubCell"/>
</dbReference>
<dbReference type="AlphaFoldDB" id="A0A318EVF5"/>
<proteinExistence type="inferred from homology"/>
<dbReference type="InterPro" id="IPR002191">
    <property type="entry name" value="Bac_export_3"/>
</dbReference>
<dbReference type="PANTHER" id="PTHR34040:SF2">
    <property type="entry name" value="FLAGELLAR BIOSYNTHETIC PROTEIN FLIQ"/>
    <property type="match status" value="1"/>
</dbReference>
<protein>
    <recommendedName>
        <fullName evidence="3 9">Flagellar biosynthetic protein FliQ</fullName>
    </recommendedName>
</protein>
<evidence type="ECO:0000256" key="8">
    <source>
        <dbReference type="ARBA" id="ARBA00023143"/>
    </source>
</evidence>
<dbReference type="Proteomes" id="UP000247523">
    <property type="component" value="Unassembled WGS sequence"/>
</dbReference>
<evidence type="ECO:0000256" key="7">
    <source>
        <dbReference type="ARBA" id="ARBA00023136"/>
    </source>
</evidence>
<dbReference type="PANTHER" id="PTHR34040">
    <property type="entry name" value="FLAGELLAR BIOSYNTHETIC PROTEIN FLIQ"/>
    <property type="match status" value="1"/>
</dbReference>
<sequence length="90" mass="9985">MITSEIVMDIAKDAIYTIIISSAPLLLISLIVGLVISIIQTATSIQEQTLTFVPKVVCIFIAMMLFGSWILNNIVEFMVRLWSNFSAYVG</sequence>
<keyword evidence="10" id="KW-0969">Cilium</keyword>